<evidence type="ECO:0000313" key="1">
    <source>
        <dbReference type="EMBL" id="VDP34759.1"/>
    </source>
</evidence>
<evidence type="ECO:0000313" key="3">
    <source>
        <dbReference type="WBParaSite" id="HPBE_0002279401-mRNA-1"/>
    </source>
</evidence>
<reference evidence="3" key="2">
    <citation type="submission" date="2019-09" db="UniProtKB">
        <authorList>
            <consortium name="WormBaseParasite"/>
        </authorList>
    </citation>
    <scope>IDENTIFICATION</scope>
</reference>
<accession>A0A183GJE5</accession>
<reference evidence="1 2" key="1">
    <citation type="submission" date="2018-11" db="EMBL/GenBank/DDBJ databases">
        <authorList>
            <consortium name="Pathogen Informatics"/>
        </authorList>
    </citation>
    <scope>NUCLEOTIDE SEQUENCE [LARGE SCALE GENOMIC DNA]</scope>
</reference>
<name>A0A183GJE5_HELPZ</name>
<accession>A0A3P8GJ95</accession>
<dbReference type="Proteomes" id="UP000050761">
    <property type="component" value="Unassembled WGS sequence"/>
</dbReference>
<dbReference type="WBParaSite" id="HPBE_0002279401-mRNA-1">
    <property type="protein sequence ID" value="HPBE_0002279401-mRNA-1"/>
    <property type="gene ID" value="HPBE_0002279401"/>
</dbReference>
<gene>
    <name evidence="1" type="ORF">HPBE_LOCUS22793</name>
</gene>
<evidence type="ECO:0000313" key="2">
    <source>
        <dbReference type="Proteomes" id="UP000050761"/>
    </source>
</evidence>
<sequence length="93" mass="10396">MPWDSEEDVAACEPGFSSADDVVGRAWGIRRCGNTSSKMFRDSVDVPMMSSKLNWDSKAVPMTSSKMHWDSEEVPKTSFTMHWDPVNMPVPIG</sequence>
<proteinExistence type="predicted"/>
<protein>
    <submittedName>
        <fullName evidence="1 3">Uncharacterized protein</fullName>
    </submittedName>
</protein>
<dbReference type="EMBL" id="UZAH01034367">
    <property type="protein sequence ID" value="VDP34759.1"/>
    <property type="molecule type" value="Genomic_DNA"/>
</dbReference>
<dbReference type="AlphaFoldDB" id="A0A183GJE5"/>
<organism evidence="2 3">
    <name type="scientific">Heligmosomoides polygyrus</name>
    <name type="common">Parasitic roundworm</name>
    <dbReference type="NCBI Taxonomy" id="6339"/>
    <lineage>
        <taxon>Eukaryota</taxon>
        <taxon>Metazoa</taxon>
        <taxon>Ecdysozoa</taxon>
        <taxon>Nematoda</taxon>
        <taxon>Chromadorea</taxon>
        <taxon>Rhabditida</taxon>
        <taxon>Rhabditina</taxon>
        <taxon>Rhabditomorpha</taxon>
        <taxon>Strongyloidea</taxon>
        <taxon>Heligmosomidae</taxon>
        <taxon>Heligmosomoides</taxon>
    </lineage>
</organism>
<keyword evidence="2" id="KW-1185">Reference proteome</keyword>